<dbReference type="Gene3D" id="3.40.1440.10">
    <property type="entry name" value="GIY-YIG endonuclease"/>
    <property type="match status" value="1"/>
</dbReference>
<dbReference type="PANTHER" id="PTHR34477">
    <property type="entry name" value="UPF0213 PROTEIN YHBQ"/>
    <property type="match status" value="1"/>
</dbReference>
<dbReference type="Proteomes" id="UP000760545">
    <property type="component" value="Unassembled WGS sequence"/>
</dbReference>
<sequence length="93" mass="11195">MTKHYCYILSNKNRTVLYIGYTDNLKRRLSQHAKGNGAVFTKKYSVIELIYFETFNSIKEAKNREKQLKNWHKEWKWNLVKETNPNLETVIIN</sequence>
<name>A0ABX1DFP8_9FLAO</name>
<comment type="caution">
    <text evidence="3">The sequence shown here is derived from an EMBL/GenBank/DDBJ whole genome shotgun (WGS) entry which is preliminary data.</text>
</comment>
<dbReference type="InterPro" id="IPR035901">
    <property type="entry name" value="GIY-YIG_endonuc_sf"/>
</dbReference>
<reference evidence="3 4" key="1">
    <citation type="submission" date="2020-03" db="EMBL/GenBank/DDBJ databases">
        <title>Tamlana sp. nov, isolated from XXX.</title>
        <authorList>
            <person name="Cao W.R."/>
        </authorList>
    </citation>
    <scope>NUCLEOTIDE SEQUENCE [LARGE SCALE GENOMIC DNA]</scope>
    <source>
        <strain evidence="3 4">HST1-43</strain>
    </source>
</reference>
<dbReference type="InterPro" id="IPR050190">
    <property type="entry name" value="UPF0213_domain"/>
</dbReference>
<dbReference type="SMART" id="SM00465">
    <property type="entry name" value="GIYc"/>
    <property type="match status" value="1"/>
</dbReference>
<evidence type="ECO:0000259" key="2">
    <source>
        <dbReference type="PROSITE" id="PS50164"/>
    </source>
</evidence>
<dbReference type="Pfam" id="PF01541">
    <property type="entry name" value="GIY-YIG"/>
    <property type="match status" value="1"/>
</dbReference>
<dbReference type="RefSeq" id="WP_167917368.1">
    <property type="nucleotide sequence ID" value="NZ_JAAVJS010000007.1"/>
</dbReference>
<dbReference type="SUPFAM" id="SSF82771">
    <property type="entry name" value="GIY-YIG endonuclease"/>
    <property type="match status" value="1"/>
</dbReference>
<evidence type="ECO:0000313" key="3">
    <source>
        <dbReference type="EMBL" id="NJX15121.1"/>
    </source>
</evidence>
<evidence type="ECO:0000313" key="4">
    <source>
        <dbReference type="Proteomes" id="UP000760545"/>
    </source>
</evidence>
<dbReference type="CDD" id="cd10448">
    <property type="entry name" value="GIY-YIG_unchar_3"/>
    <property type="match status" value="1"/>
</dbReference>
<gene>
    <name evidence="3" type="ORF">HC176_06430</name>
</gene>
<feature type="domain" description="GIY-YIG" evidence="2">
    <location>
        <begin position="2"/>
        <end position="79"/>
    </location>
</feature>
<protein>
    <submittedName>
        <fullName evidence="3">GIY-YIG nuclease family protein</fullName>
    </submittedName>
</protein>
<comment type="similarity">
    <text evidence="1">Belongs to the UPF0213 family.</text>
</comment>
<accession>A0ABX1DFP8</accession>
<proteinExistence type="inferred from homology"/>
<dbReference type="EMBL" id="JAAVJS010000007">
    <property type="protein sequence ID" value="NJX15121.1"/>
    <property type="molecule type" value="Genomic_DNA"/>
</dbReference>
<dbReference type="PROSITE" id="PS50164">
    <property type="entry name" value="GIY_YIG"/>
    <property type="match status" value="1"/>
</dbReference>
<evidence type="ECO:0000256" key="1">
    <source>
        <dbReference type="ARBA" id="ARBA00007435"/>
    </source>
</evidence>
<dbReference type="InterPro" id="IPR000305">
    <property type="entry name" value="GIY-YIG_endonuc"/>
</dbReference>
<organism evidence="3 4">
    <name type="scientific">Tamlana crocina</name>
    <dbReference type="NCBI Taxonomy" id="393006"/>
    <lineage>
        <taxon>Bacteria</taxon>
        <taxon>Pseudomonadati</taxon>
        <taxon>Bacteroidota</taxon>
        <taxon>Flavobacteriia</taxon>
        <taxon>Flavobacteriales</taxon>
        <taxon>Flavobacteriaceae</taxon>
        <taxon>Tamlana</taxon>
    </lineage>
</organism>
<keyword evidence="4" id="KW-1185">Reference proteome</keyword>
<dbReference type="PANTHER" id="PTHR34477:SF5">
    <property type="entry name" value="BSL5627 PROTEIN"/>
    <property type="match status" value="1"/>
</dbReference>